<dbReference type="Gene3D" id="3.90.1030.10">
    <property type="entry name" value="Ribosomal protein L17"/>
    <property type="match status" value="1"/>
</dbReference>
<name>A0A3S9J7E0_9ENTR</name>
<dbReference type="OrthoDB" id="9809073at2"/>
<dbReference type="GO" id="GO:0022625">
    <property type="term" value="C:cytosolic large ribosomal subunit"/>
    <property type="evidence" value="ECO:0007669"/>
    <property type="project" value="TreeGrafter"/>
</dbReference>
<dbReference type="PANTHER" id="PTHR14413:SF16">
    <property type="entry name" value="LARGE RIBOSOMAL SUBUNIT PROTEIN BL17M"/>
    <property type="match status" value="1"/>
</dbReference>
<sequence>MRHLNKEKKLNRNRSHLKSMLRNMIISLVCFEIIKTTSPKAKLLKNTIEPIINISKNDNFVNRKIVYSILKNKKTIKKLFEVLGPRFKKRKGGYTKIIKCRYRCGDGAKMSYILLTDYLKNKNIIL</sequence>
<protein>
    <recommendedName>
        <fullName evidence="4 6">50S ribosomal protein L17</fullName>
    </recommendedName>
</protein>
<dbReference type="AlphaFoldDB" id="A0A3S9J7E0"/>
<keyword evidence="3 5" id="KW-0687">Ribonucleoprotein</keyword>
<dbReference type="RefSeq" id="WP_126071462.1">
    <property type="nucleotide sequence ID" value="NZ_CP026513.1"/>
</dbReference>
<dbReference type="NCBIfam" id="TIGR00059">
    <property type="entry name" value="L17"/>
    <property type="match status" value="1"/>
</dbReference>
<accession>A0A3S9J7E0</accession>
<reference evidence="7 8" key="1">
    <citation type="journal article" date="2018" name="Genome Biol. Evol.">
        <title>Partnering With a Pest: Genomes of Hemlock Woolly Adelgid Symbionts Reveal Atypical Nutritional Provisioning Patterns in Dual-Obligate Bacteria.</title>
        <authorList>
            <person name="Weglarz K.M."/>
            <person name="Havill N.P."/>
            <person name="Burke G.R."/>
            <person name="von Dohlen C.D."/>
        </authorList>
    </citation>
    <scope>NUCLEOTIDE SEQUENCE [LARGE SCALE GENOMIC DNA]</scope>
    <source>
        <strain evidence="7">ENA</strain>
    </source>
</reference>
<keyword evidence="2 5" id="KW-0689">Ribosomal protein</keyword>
<dbReference type="InterPro" id="IPR000456">
    <property type="entry name" value="Ribosomal_bL17"/>
</dbReference>
<dbReference type="PANTHER" id="PTHR14413">
    <property type="entry name" value="RIBOSOMAL PROTEIN L17"/>
    <property type="match status" value="1"/>
</dbReference>
<dbReference type="EMBL" id="CP026513">
    <property type="protein sequence ID" value="AZP36196.1"/>
    <property type="molecule type" value="Genomic_DNA"/>
</dbReference>
<dbReference type="Proteomes" id="UP000274458">
    <property type="component" value="Chromosome"/>
</dbReference>
<comment type="similarity">
    <text evidence="1 5">Belongs to the bacterial ribosomal protein bL17 family.</text>
</comment>
<dbReference type="InterPro" id="IPR036373">
    <property type="entry name" value="Ribosomal_bL17_sf"/>
</dbReference>
<evidence type="ECO:0000256" key="4">
    <source>
        <dbReference type="ARBA" id="ARBA00035494"/>
    </source>
</evidence>
<evidence type="ECO:0000313" key="7">
    <source>
        <dbReference type="EMBL" id="AZP36196.1"/>
    </source>
</evidence>
<proteinExistence type="inferred from homology"/>
<dbReference type="KEGG" id="aade:C3B56_00076"/>
<gene>
    <name evidence="7" type="primary">rplQ</name>
    <name evidence="7" type="ORF">C3B56_00076</name>
</gene>
<dbReference type="GO" id="GO:0006412">
    <property type="term" value="P:translation"/>
    <property type="evidence" value="ECO:0007669"/>
    <property type="project" value="InterPro"/>
</dbReference>
<dbReference type="Pfam" id="PF01196">
    <property type="entry name" value="Ribosomal_L17"/>
    <property type="match status" value="1"/>
</dbReference>
<evidence type="ECO:0000256" key="6">
    <source>
        <dbReference type="RuleBase" id="RU000661"/>
    </source>
</evidence>
<evidence type="ECO:0000256" key="3">
    <source>
        <dbReference type="ARBA" id="ARBA00023274"/>
    </source>
</evidence>
<evidence type="ECO:0000313" key="8">
    <source>
        <dbReference type="Proteomes" id="UP000274458"/>
    </source>
</evidence>
<evidence type="ECO:0000256" key="2">
    <source>
        <dbReference type="ARBA" id="ARBA00022980"/>
    </source>
</evidence>
<evidence type="ECO:0000256" key="5">
    <source>
        <dbReference type="RuleBase" id="RU000660"/>
    </source>
</evidence>
<dbReference type="GO" id="GO:0003735">
    <property type="term" value="F:structural constituent of ribosome"/>
    <property type="evidence" value="ECO:0007669"/>
    <property type="project" value="InterPro"/>
</dbReference>
<keyword evidence="8" id="KW-1185">Reference proteome</keyword>
<dbReference type="SUPFAM" id="SSF64263">
    <property type="entry name" value="Prokaryotic ribosomal protein L17"/>
    <property type="match status" value="1"/>
</dbReference>
<evidence type="ECO:0000256" key="1">
    <source>
        <dbReference type="ARBA" id="ARBA00008777"/>
    </source>
</evidence>
<organism evidence="7 8">
    <name type="scientific">Candidatus Annandia adelgestsuga</name>
    <dbReference type="NCBI Taxonomy" id="1302411"/>
    <lineage>
        <taxon>Bacteria</taxon>
        <taxon>Pseudomonadati</taxon>
        <taxon>Pseudomonadota</taxon>
        <taxon>Gammaproteobacteria</taxon>
        <taxon>Enterobacterales</taxon>
        <taxon>Enterobacteriaceae</taxon>
        <taxon>Candidatus Annandia</taxon>
    </lineage>
</organism>